<dbReference type="AlphaFoldDB" id="A0A0F9VXE2"/>
<gene>
    <name evidence="1" type="ORF">LCGC14_0353580</name>
</gene>
<evidence type="ECO:0000313" key="1">
    <source>
        <dbReference type="EMBL" id="KKN78131.1"/>
    </source>
</evidence>
<organism evidence="1">
    <name type="scientific">marine sediment metagenome</name>
    <dbReference type="NCBI Taxonomy" id="412755"/>
    <lineage>
        <taxon>unclassified sequences</taxon>
        <taxon>metagenomes</taxon>
        <taxon>ecological metagenomes</taxon>
    </lineage>
</organism>
<name>A0A0F9VXE2_9ZZZZ</name>
<accession>A0A0F9VXE2</accession>
<sequence length="65" mass="7609">MEEQRGSSIKPYGTIEIELRPKIEDMSEKEADRLFWVYLDIEGQVKSFMDTLVEGTDDFTFSVKE</sequence>
<dbReference type="EMBL" id="LAZR01000268">
    <property type="protein sequence ID" value="KKN78131.1"/>
    <property type="molecule type" value="Genomic_DNA"/>
</dbReference>
<reference evidence="1" key="1">
    <citation type="journal article" date="2015" name="Nature">
        <title>Complex archaea that bridge the gap between prokaryotes and eukaryotes.</title>
        <authorList>
            <person name="Spang A."/>
            <person name="Saw J.H."/>
            <person name="Jorgensen S.L."/>
            <person name="Zaremba-Niedzwiedzka K."/>
            <person name="Martijn J."/>
            <person name="Lind A.E."/>
            <person name="van Eijk R."/>
            <person name="Schleper C."/>
            <person name="Guy L."/>
            <person name="Ettema T.J."/>
        </authorList>
    </citation>
    <scope>NUCLEOTIDE SEQUENCE</scope>
</reference>
<comment type="caution">
    <text evidence="1">The sequence shown here is derived from an EMBL/GenBank/DDBJ whole genome shotgun (WGS) entry which is preliminary data.</text>
</comment>
<protein>
    <submittedName>
        <fullName evidence="1">Uncharacterized protein</fullName>
    </submittedName>
</protein>
<proteinExistence type="predicted"/>